<evidence type="ECO:0000256" key="7">
    <source>
        <dbReference type="ARBA" id="ARBA00022801"/>
    </source>
</evidence>
<sequence length="436" mass="46568">MAAFQSPLSFALAIALLCGCIHAHNAGFTVELIHRDSPLSPFYNSQETDLQRINNAFRRSISRVHHFDPTVAASVSPNAAESEVTSNRGEYLMSLSLGTPPFKILGIADTGSDLIWTQCKPCEGCYKQVDPLFDPKSSKTYRDFSCDARQCSSLQQTSCSDQICQYQYSYGDQSYTNGNLAADTITLDSTAGRPVQFPKTVIGCGHRNDGTFSDQGSGIFGLGGGPLSLISQMGSSVGGKFSYCLVDLSSQAGNSSKLNFGSNAAVSGPGVQSTPLLSSDTMDTFYYLSLEAMSVGNKRIKFGGSSSETSEGNIIIDSGTTLTIVPDDFFSEFSTAVQDQVKGQRAEDPSGLLSICYGATSDLKVPSITAHFTGADVKLEPRNTFVQISDDVVCLAFASTQSGISIYGNVAQMNFLVGYNIQGKSLSFKPTDCTKM</sequence>
<gene>
    <name evidence="11" type="ORF">DCAF_LOCUS21220</name>
</gene>
<organism evidence="11 12">
    <name type="scientific">Dovyalis caffra</name>
    <dbReference type="NCBI Taxonomy" id="77055"/>
    <lineage>
        <taxon>Eukaryota</taxon>
        <taxon>Viridiplantae</taxon>
        <taxon>Streptophyta</taxon>
        <taxon>Embryophyta</taxon>
        <taxon>Tracheophyta</taxon>
        <taxon>Spermatophyta</taxon>
        <taxon>Magnoliopsida</taxon>
        <taxon>eudicotyledons</taxon>
        <taxon>Gunneridae</taxon>
        <taxon>Pentapetalae</taxon>
        <taxon>rosids</taxon>
        <taxon>fabids</taxon>
        <taxon>Malpighiales</taxon>
        <taxon>Salicaceae</taxon>
        <taxon>Flacourtieae</taxon>
        <taxon>Dovyalis</taxon>
    </lineage>
</organism>
<feature type="chain" id="PRO_5043651381" description="Peptidase A1 domain-containing protein" evidence="9">
    <location>
        <begin position="24"/>
        <end position="436"/>
    </location>
</feature>
<dbReference type="InterPro" id="IPR001969">
    <property type="entry name" value="Aspartic_peptidase_AS"/>
</dbReference>
<dbReference type="EMBL" id="CAWUPB010001173">
    <property type="protein sequence ID" value="CAK7348519.1"/>
    <property type="molecule type" value="Genomic_DNA"/>
</dbReference>
<dbReference type="Gene3D" id="2.40.70.10">
    <property type="entry name" value="Acid Proteases"/>
    <property type="match status" value="2"/>
</dbReference>
<evidence type="ECO:0000256" key="8">
    <source>
        <dbReference type="ARBA" id="ARBA00023180"/>
    </source>
</evidence>
<evidence type="ECO:0000256" key="5">
    <source>
        <dbReference type="ARBA" id="ARBA00022729"/>
    </source>
</evidence>
<keyword evidence="4" id="KW-0645">Protease</keyword>
<feature type="signal peptide" evidence="9">
    <location>
        <begin position="1"/>
        <end position="23"/>
    </location>
</feature>
<dbReference type="GO" id="GO:0006508">
    <property type="term" value="P:proteolysis"/>
    <property type="evidence" value="ECO:0007669"/>
    <property type="project" value="UniProtKB-KW"/>
</dbReference>
<dbReference type="PROSITE" id="PS51767">
    <property type="entry name" value="PEPTIDASE_A1"/>
    <property type="match status" value="1"/>
</dbReference>
<evidence type="ECO:0000256" key="6">
    <source>
        <dbReference type="ARBA" id="ARBA00022750"/>
    </source>
</evidence>
<dbReference type="Pfam" id="PF14541">
    <property type="entry name" value="TAXi_C"/>
    <property type="match status" value="1"/>
</dbReference>
<dbReference type="FunFam" id="2.40.70.10:FF:000050">
    <property type="entry name" value="Aspartic proteinase CDR1"/>
    <property type="match status" value="1"/>
</dbReference>
<dbReference type="GO" id="GO:0005576">
    <property type="term" value="C:extracellular region"/>
    <property type="evidence" value="ECO:0007669"/>
    <property type="project" value="UniProtKB-SubCell"/>
</dbReference>
<dbReference type="InterPro" id="IPR051708">
    <property type="entry name" value="Plant_Aspart_Prot_A1"/>
</dbReference>
<dbReference type="InterPro" id="IPR032861">
    <property type="entry name" value="TAXi_N"/>
</dbReference>
<dbReference type="PANTHER" id="PTHR47967:SF66">
    <property type="entry name" value="ASPARTIC PROTEINASE CDR1-RELATED"/>
    <property type="match status" value="1"/>
</dbReference>
<dbReference type="PROSITE" id="PS00141">
    <property type="entry name" value="ASP_PROTEASE"/>
    <property type="match status" value="1"/>
</dbReference>
<dbReference type="SUPFAM" id="SSF50630">
    <property type="entry name" value="Acid proteases"/>
    <property type="match status" value="1"/>
</dbReference>
<evidence type="ECO:0000259" key="10">
    <source>
        <dbReference type="PROSITE" id="PS51767"/>
    </source>
</evidence>
<keyword evidence="12" id="KW-1185">Reference proteome</keyword>
<comment type="similarity">
    <text evidence="2">Belongs to the peptidase A1 family.</text>
</comment>
<dbReference type="GO" id="GO:0004190">
    <property type="term" value="F:aspartic-type endopeptidase activity"/>
    <property type="evidence" value="ECO:0007669"/>
    <property type="project" value="UniProtKB-KW"/>
</dbReference>
<comment type="subcellular location">
    <subcellularLocation>
        <location evidence="1">Secreted</location>
    </subcellularLocation>
</comment>
<dbReference type="CDD" id="cd05476">
    <property type="entry name" value="pepsin_A_like_plant"/>
    <property type="match status" value="1"/>
</dbReference>
<dbReference type="FunFam" id="2.40.70.10:FF:000016">
    <property type="entry name" value="Probable aspartic protease At2g35615"/>
    <property type="match status" value="1"/>
</dbReference>
<name>A0AAV1SAM2_9ROSI</name>
<protein>
    <recommendedName>
        <fullName evidence="10">Peptidase A1 domain-containing protein</fullName>
    </recommendedName>
</protein>
<dbReference type="Proteomes" id="UP001314170">
    <property type="component" value="Unassembled WGS sequence"/>
</dbReference>
<evidence type="ECO:0000313" key="12">
    <source>
        <dbReference type="Proteomes" id="UP001314170"/>
    </source>
</evidence>
<evidence type="ECO:0000256" key="2">
    <source>
        <dbReference type="ARBA" id="ARBA00007447"/>
    </source>
</evidence>
<feature type="domain" description="Peptidase A1" evidence="10">
    <location>
        <begin position="91"/>
        <end position="429"/>
    </location>
</feature>
<proteinExistence type="inferred from homology"/>
<evidence type="ECO:0000256" key="4">
    <source>
        <dbReference type="ARBA" id="ARBA00022670"/>
    </source>
</evidence>
<evidence type="ECO:0000256" key="3">
    <source>
        <dbReference type="ARBA" id="ARBA00022525"/>
    </source>
</evidence>
<dbReference type="Pfam" id="PF14543">
    <property type="entry name" value="TAXi_N"/>
    <property type="match status" value="1"/>
</dbReference>
<keyword evidence="8" id="KW-0325">Glycoprotein</keyword>
<keyword evidence="7" id="KW-0378">Hydrolase</keyword>
<evidence type="ECO:0000256" key="9">
    <source>
        <dbReference type="SAM" id="SignalP"/>
    </source>
</evidence>
<keyword evidence="5 9" id="KW-0732">Signal</keyword>
<keyword evidence="6" id="KW-0064">Aspartyl protease</keyword>
<dbReference type="InterPro" id="IPR021109">
    <property type="entry name" value="Peptidase_aspartic_dom_sf"/>
</dbReference>
<accession>A0AAV1SAM2</accession>
<comment type="caution">
    <text evidence="11">The sequence shown here is derived from an EMBL/GenBank/DDBJ whole genome shotgun (WGS) entry which is preliminary data.</text>
</comment>
<keyword evidence="3" id="KW-0964">Secreted</keyword>
<dbReference type="PANTHER" id="PTHR47967">
    <property type="entry name" value="OS07G0603500 PROTEIN-RELATED"/>
    <property type="match status" value="1"/>
</dbReference>
<dbReference type="InterPro" id="IPR033121">
    <property type="entry name" value="PEPTIDASE_A1"/>
</dbReference>
<dbReference type="InterPro" id="IPR034161">
    <property type="entry name" value="Pepsin-like_plant"/>
</dbReference>
<evidence type="ECO:0000256" key="1">
    <source>
        <dbReference type="ARBA" id="ARBA00004613"/>
    </source>
</evidence>
<reference evidence="11 12" key="1">
    <citation type="submission" date="2024-01" db="EMBL/GenBank/DDBJ databases">
        <authorList>
            <person name="Waweru B."/>
        </authorList>
    </citation>
    <scope>NUCLEOTIDE SEQUENCE [LARGE SCALE GENOMIC DNA]</scope>
</reference>
<evidence type="ECO:0000313" key="11">
    <source>
        <dbReference type="EMBL" id="CAK7348519.1"/>
    </source>
</evidence>
<dbReference type="InterPro" id="IPR032799">
    <property type="entry name" value="TAXi_C"/>
</dbReference>
<dbReference type="AlphaFoldDB" id="A0AAV1SAM2"/>